<evidence type="ECO:0000313" key="6">
    <source>
        <dbReference type="Proteomes" id="UP000233597"/>
    </source>
</evidence>
<keyword evidence="1" id="KW-0805">Transcription regulation</keyword>
<dbReference type="InterPro" id="IPR018060">
    <property type="entry name" value="HTH_AraC"/>
</dbReference>
<dbReference type="Pfam" id="PF12833">
    <property type="entry name" value="HTH_18"/>
    <property type="match status" value="1"/>
</dbReference>
<dbReference type="InterPro" id="IPR050204">
    <property type="entry name" value="AraC_XylS_family_regulators"/>
</dbReference>
<accession>A0A2N3KXG2</accession>
<keyword evidence="3" id="KW-0804">Transcription</keyword>
<dbReference type="GO" id="GO:0003700">
    <property type="term" value="F:DNA-binding transcription factor activity"/>
    <property type="evidence" value="ECO:0007669"/>
    <property type="project" value="InterPro"/>
</dbReference>
<dbReference type="RefSeq" id="WP_101264300.1">
    <property type="nucleotide sequence ID" value="NZ_NWTK01000002.1"/>
</dbReference>
<feature type="domain" description="HTH araC/xylS-type" evidence="4">
    <location>
        <begin position="203"/>
        <end position="301"/>
    </location>
</feature>
<dbReference type="InterPro" id="IPR037923">
    <property type="entry name" value="HTH-like"/>
</dbReference>
<sequence>MDPLSDVLSLLKPRSYMSAGVDIAGAWGIQFPSLGRGIKTGAVVKGECWLSVDGVADPVHLKTGDCFLLPHGCAFFMGSSLDAAPIAAADFFAQNKGFGHIRTVNGGGECVVASSRFILDGTQADLLLALLPPIVHIHEHGESAALRHSVERMMEEMRRNEPGSTLVLQNLAHMMLVQALRQHLDSAQDGTGWFFALSDRQLGAAIGAIHNDPAYPWSVELLANHAGMSRSAFAAKFKDRVGKSPMAYLTQWRMLLAGERLGTSREPVSVIALDLGYESESAFSTAFKREMGVSPRQYGQLRITSAA</sequence>
<keyword evidence="2" id="KW-0238">DNA-binding</keyword>
<evidence type="ECO:0000256" key="2">
    <source>
        <dbReference type="ARBA" id="ARBA00023125"/>
    </source>
</evidence>
<dbReference type="InterPro" id="IPR009057">
    <property type="entry name" value="Homeodomain-like_sf"/>
</dbReference>
<dbReference type="SUPFAM" id="SSF51215">
    <property type="entry name" value="Regulatory protein AraC"/>
    <property type="match status" value="1"/>
</dbReference>
<comment type="caution">
    <text evidence="5">The sequence shown here is derived from an EMBL/GenBank/DDBJ whole genome shotgun (WGS) entry which is preliminary data.</text>
</comment>
<dbReference type="EMBL" id="NWTK01000002">
    <property type="protein sequence ID" value="PKR55252.1"/>
    <property type="molecule type" value="Genomic_DNA"/>
</dbReference>
<dbReference type="Gene3D" id="1.10.10.60">
    <property type="entry name" value="Homeodomain-like"/>
    <property type="match status" value="2"/>
</dbReference>
<reference evidence="5 6" key="1">
    <citation type="submission" date="2017-09" db="EMBL/GenBank/DDBJ databases">
        <title>Biodiversity and function of Thalassospira species in the particle-attached aromatic-hydrocarbon-degrading consortia from the surface seawater of the South China Sea.</title>
        <authorList>
            <person name="Dong C."/>
            <person name="Liu R."/>
            <person name="Shao Z."/>
        </authorList>
    </citation>
    <scope>NUCLEOTIDE SEQUENCE [LARGE SCALE GENOMIC DNA]</scope>
    <source>
        <strain evidence="5 6">CSC1P2</strain>
    </source>
</reference>
<dbReference type="PANTHER" id="PTHR46796">
    <property type="entry name" value="HTH-TYPE TRANSCRIPTIONAL ACTIVATOR RHAS-RELATED"/>
    <property type="match status" value="1"/>
</dbReference>
<evidence type="ECO:0000256" key="3">
    <source>
        <dbReference type="ARBA" id="ARBA00023163"/>
    </source>
</evidence>
<dbReference type="SUPFAM" id="SSF46689">
    <property type="entry name" value="Homeodomain-like"/>
    <property type="match status" value="2"/>
</dbReference>
<evidence type="ECO:0000256" key="1">
    <source>
        <dbReference type="ARBA" id="ARBA00023015"/>
    </source>
</evidence>
<dbReference type="SMART" id="SM00342">
    <property type="entry name" value="HTH_ARAC"/>
    <property type="match status" value="1"/>
</dbReference>
<dbReference type="PRINTS" id="PR00032">
    <property type="entry name" value="HTHARAC"/>
</dbReference>
<organism evidence="5 6">
    <name type="scientific">Thalassospira marina</name>
    <dbReference type="NCBI Taxonomy" id="2048283"/>
    <lineage>
        <taxon>Bacteria</taxon>
        <taxon>Pseudomonadati</taxon>
        <taxon>Pseudomonadota</taxon>
        <taxon>Alphaproteobacteria</taxon>
        <taxon>Rhodospirillales</taxon>
        <taxon>Thalassospiraceae</taxon>
        <taxon>Thalassospira</taxon>
    </lineage>
</organism>
<gene>
    <name evidence="5" type="ORF">COO20_03465</name>
</gene>
<evidence type="ECO:0000313" key="5">
    <source>
        <dbReference type="EMBL" id="PKR55252.1"/>
    </source>
</evidence>
<dbReference type="InterPro" id="IPR020449">
    <property type="entry name" value="Tscrpt_reg_AraC-type_HTH"/>
</dbReference>
<protein>
    <submittedName>
        <fullName evidence="5">AraC family transcriptional regulator</fullName>
    </submittedName>
</protein>
<dbReference type="GO" id="GO:0043565">
    <property type="term" value="F:sequence-specific DNA binding"/>
    <property type="evidence" value="ECO:0007669"/>
    <property type="project" value="InterPro"/>
</dbReference>
<dbReference type="OrthoDB" id="9802263at2"/>
<dbReference type="AlphaFoldDB" id="A0A2N3KXG2"/>
<proteinExistence type="predicted"/>
<dbReference type="PROSITE" id="PS01124">
    <property type="entry name" value="HTH_ARAC_FAMILY_2"/>
    <property type="match status" value="1"/>
</dbReference>
<dbReference type="Pfam" id="PF12852">
    <property type="entry name" value="Cupin_6"/>
    <property type="match status" value="1"/>
</dbReference>
<dbReference type="Proteomes" id="UP000233597">
    <property type="component" value="Unassembled WGS sequence"/>
</dbReference>
<dbReference type="PANTHER" id="PTHR46796:SF7">
    <property type="entry name" value="ARAC FAMILY TRANSCRIPTIONAL REGULATOR"/>
    <property type="match status" value="1"/>
</dbReference>
<name>A0A2N3KXG2_9PROT</name>
<evidence type="ECO:0000259" key="4">
    <source>
        <dbReference type="PROSITE" id="PS01124"/>
    </source>
</evidence>
<dbReference type="InterPro" id="IPR032783">
    <property type="entry name" value="AraC_lig"/>
</dbReference>